<organism evidence="5 6">
    <name type="scientific">Pristionchus fissidentatus</name>
    <dbReference type="NCBI Taxonomy" id="1538716"/>
    <lineage>
        <taxon>Eukaryota</taxon>
        <taxon>Metazoa</taxon>
        <taxon>Ecdysozoa</taxon>
        <taxon>Nematoda</taxon>
        <taxon>Chromadorea</taxon>
        <taxon>Rhabditida</taxon>
        <taxon>Rhabditina</taxon>
        <taxon>Diplogasteromorpha</taxon>
        <taxon>Diplogasteroidea</taxon>
        <taxon>Neodiplogasteridae</taxon>
        <taxon>Pristionchus</taxon>
    </lineage>
</organism>
<dbReference type="Gene3D" id="2.70.170.10">
    <property type="entry name" value="Neurotransmitter-gated ion-channel ligand-binding domain"/>
    <property type="match status" value="1"/>
</dbReference>
<feature type="non-terminal residue" evidence="5">
    <location>
        <position position="1"/>
    </location>
</feature>
<proteinExistence type="predicted"/>
<dbReference type="GO" id="GO:0005230">
    <property type="term" value="F:extracellular ligand-gated monoatomic ion channel activity"/>
    <property type="evidence" value="ECO:0007669"/>
    <property type="project" value="InterPro"/>
</dbReference>
<comment type="caution">
    <text evidence="5">The sequence shown here is derived from an EMBL/GenBank/DDBJ whole genome shotgun (WGS) entry which is preliminary data.</text>
</comment>
<dbReference type="EMBL" id="BTSY01000007">
    <property type="protein sequence ID" value="GMT35710.1"/>
    <property type="molecule type" value="Genomic_DNA"/>
</dbReference>
<feature type="non-terminal residue" evidence="5">
    <location>
        <position position="77"/>
    </location>
</feature>
<accession>A0AAV5WZS7</accession>
<evidence type="ECO:0000313" key="6">
    <source>
        <dbReference type="Proteomes" id="UP001432322"/>
    </source>
</evidence>
<dbReference type="GO" id="GO:0016020">
    <property type="term" value="C:membrane"/>
    <property type="evidence" value="ECO:0007669"/>
    <property type="project" value="UniProtKB-SubCell"/>
</dbReference>
<dbReference type="InterPro" id="IPR036734">
    <property type="entry name" value="Neur_chan_lig-bd_sf"/>
</dbReference>
<protein>
    <recommendedName>
        <fullName evidence="3">Neurotransmitter-gated ion-channel ligand-binding domain-containing protein</fullName>
    </recommendedName>
</protein>
<evidence type="ECO:0000256" key="1">
    <source>
        <dbReference type="ARBA" id="ARBA00004370"/>
    </source>
</evidence>
<feature type="domain" description="Neurotransmitter-gated ion-channel ligand-binding" evidence="3">
    <location>
        <begin position="4"/>
        <end position="65"/>
    </location>
</feature>
<dbReference type="EMBL" id="BTSY01000007">
    <property type="protein sequence ID" value="GMT35713.1"/>
    <property type="molecule type" value="Genomic_DNA"/>
</dbReference>
<dbReference type="SUPFAM" id="SSF63712">
    <property type="entry name" value="Nicotinic receptor ligand binding domain-like"/>
    <property type="match status" value="1"/>
</dbReference>
<dbReference type="InterPro" id="IPR018000">
    <property type="entry name" value="Neurotransmitter_ion_chnl_CS"/>
</dbReference>
<name>A0AAV5WZS7_9BILA</name>
<evidence type="ECO:0000313" key="4">
    <source>
        <dbReference type="EMBL" id="GMT35710.1"/>
    </source>
</evidence>
<comment type="subcellular location">
    <subcellularLocation>
        <location evidence="1">Membrane</location>
    </subcellularLocation>
</comment>
<evidence type="ECO:0000313" key="5">
    <source>
        <dbReference type="EMBL" id="GMT35713.1"/>
    </source>
</evidence>
<dbReference type="InterPro" id="IPR006202">
    <property type="entry name" value="Neur_chan_lig-bd"/>
</dbReference>
<evidence type="ECO:0000256" key="2">
    <source>
        <dbReference type="ARBA" id="ARBA00023136"/>
    </source>
</evidence>
<dbReference type="Proteomes" id="UP001432322">
    <property type="component" value="Unassembled WGS sequence"/>
</dbReference>
<dbReference type="Pfam" id="PF02931">
    <property type="entry name" value="Neur_chan_LBD"/>
    <property type="match status" value="1"/>
</dbReference>
<evidence type="ECO:0000259" key="3">
    <source>
        <dbReference type="Pfam" id="PF02931"/>
    </source>
</evidence>
<dbReference type="AlphaFoldDB" id="A0AAV5WZS7"/>
<dbReference type="PROSITE" id="PS00236">
    <property type="entry name" value="NEUROTR_ION_CHANNEL"/>
    <property type="match status" value="1"/>
</dbReference>
<sequence length="77" mass="8746">VSIKYSVEEDNRHLVVKSNGTVKQSIIGVFSTQCKQEVHEFPFDVQLCPINIGPWFHRVNEVNIRDVSIGSKKAMFA</sequence>
<reference evidence="5" key="1">
    <citation type="submission" date="2023-10" db="EMBL/GenBank/DDBJ databases">
        <title>Genome assembly of Pristionchus species.</title>
        <authorList>
            <person name="Yoshida K."/>
            <person name="Sommer R.J."/>
        </authorList>
    </citation>
    <scope>NUCLEOTIDE SEQUENCE</scope>
    <source>
        <strain evidence="5">RS5133</strain>
    </source>
</reference>
<gene>
    <name evidence="4" type="ORF">PFISCL1PPCAC_27007</name>
    <name evidence="5" type="ORF">PFISCL1PPCAC_27010</name>
</gene>
<keyword evidence="6" id="KW-1185">Reference proteome</keyword>
<keyword evidence="2" id="KW-0472">Membrane</keyword>